<comment type="caution">
    <text evidence="2">The sequence shown here is derived from an EMBL/GenBank/DDBJ whole genome shotgun (WGS) entry which is preliminary data.</text>
</comment>
<gene>
    <name evidence="2" type="ORF">EVAR_43702_1</name>
</gene>
<reference evidence="2 3" key="1">
    <citation type="journal article" date="2019" name="Commun. Biol.">
        <title>The bagworm genome reveals a unique fibroin gene that provides high tensile strength.</title>
        <authorList>
            <person name="Kono N."/>
            <person name="Nakamura H."/>
            <person name="Ohtoshi R."/>
            <person name="Tomita M."/>
            <person name="Numata K."/>
            <person name="Arakawa K."/>
        </authorList>
    </citation>
    <scope>NUCLEOTIDE SEQUENCE [LARGE SCALE GENOMIC DNA]</scope>
</reference>
<feature type="region of interest" description="Disordered" evidence="1">
    <location>
        <begin position="65"/>
        <end position="95"/>
    </location>
</feature>
<evidence type="ECO:0000256" key="1">
    <source>
        <dbReference type="SAM" id="MobiDB-lite"/>
    </source>
</evidence>
<name>A0A4C1WYG1_EUMVA</name>
<accession>A0A4C1WYG1</accession>
<dbReference type="Proteomes" id="UP000299102">
    <property type="component" value="Unassembled WGS sequence"/>
</dbReference>
<dbReference type="EMBL" id="BGZK01000681">
    <property type="protein sequence ID" value="GBP55910.1"/>
    <property type="molecule type" value="Genomic_DNA"/>
</dbReference>
<dbReference type="AlphaFoldDB" id="A0A4C1WYG1"/>
<sequence length="122" mass="13876">MVPSTFGIDVHTCDATSRALRDLSARPDPRPVPQIPRGIRETIDHETLLASNLETKRDVNKRTYSAGTNRGISKPNTQVRAVASPSRRAEKKHCVPTENRFKRRVEPQWRKALSFHECALEF</sequence>
<feature type="compositionally biased region" description="Polar residues" evidence="1">
    <location>
        <begin position="65"/>
        <end position="79"/>
    </location>
</feature>
<proteinExistence type="predicted"/>
<keyword evidence="3" id="KW-1185">Reference proteome</keyword>
<organism evidence="2 3">
    <name type="scientific">Eumeta variegata</name>
    <name type="common">Bagworm moth</name>
    <name type="synonym">Eumeta japonica</name>
    <dbReference type="NCBI Taxonomy" id="151549"/>
    <lineage>
        <taxon>Eukaryota</taxon>
        <taxon>Metazoa</taxon>
        <taxon>Ecdysozoa</taxon>
        <taxon>Arthropoda</taxon>
        <taxon>Hexapoda</taxon>
        <taxon>Insecta</taxon>
        <taxon>Pterygota</taxon>
        <taxon>Neoptera</taxon>
        <taxon>Endopterygota</taxon>
        <taxon>Lepidoptera</taxon>
        <taxon>Glossata</taxon>
        <taxon>Ditrysia</taxon>
        <taxon>Tineoidea</taxon>
        <taxon>Psychidae</taxon>
        <taxon>Oiketicinae</taxon>
        <taxon>Eumeta</taxon>
    </lineage>
</organism>
<protein>
    <submittedName>
        <fullName evidence="2">Uncharacterized protein</fullName>
    </submittedName>
</protein>
<evidence type="ECO:0000313" key="3">
    <source>
        <dbReference type="Proteomes" id="UP000299102"/>
    </source>
</evidence>
<evidence type="ECO:0000313" key="2">
    <source>
        <dbReference type="EMBL" id="GBP55910.1"/>
    </source>
</evidence>